<dbReference type="PRINTS" id="PR00180">
    <property type="entry name" value="CRETINALDHBP"/>
</dbReference>
<dbReference type="Pfam" id="PF03765">
    <property type="entry name" value="CRAL_TRIO_N"/>
    <property type="match status" value="1"/>
</dbReference>
<organism evidence="2 3">
    <name type="scientific">Cinara cedri</name>
    <dbReference type="NCBI Taxonomy" id="506608"/>
    <lineage>
        <taxon>Eukaryota</taxon>
        <taxon>Metazoa</taxon>
        <taxon>Ecdysozoa</taxon>
        <taxon>Arthropoda</taxon>
        <taxon>Hexapoda</taxon>
        <taxon>Insecta</taxon>
        <taxon>Pterygota</taxon>
        <taxon>Neoptera</taxon>
        <taxon>Paraneoptera</taxon>
        <taxon>Hemiptera</taxon>
        <taxon>Sternorrhyncha</taxon>
        <taxon>Aphidomorpha</taxon>
        <taxon>Aphidoidea</taxon>
        <taxon>Aphididae</taxon>
        <taxon>Lachninae</taxon>
        <taxon>Cinara</taxon>
    </lineage>
</organism>
<gene>
    <name evidence="2" type="ORF">CINCED_3A006535</name>
</gene>
<accession>A0A5E4MG68</accession>
<name>A0A5E4MG68_9HEMI</name>
<reference evidence="2 3" key="1">
    <citation type="submission" date="2019-08" db="EMBL/GenBank/DDBJ databases">
        <authorList>
            <person name="Alioto T."/>
            <person name="Alioto T."/>
            <person name="Gomez Garrido J."/>
        </authorList>
    </citation>
    <scope>NUCLEOTIDE SEQUENCE [LARGE SCALE GENOMIC DNA]</scope>
</reference>
<dbReference type="SUPFAM" id="SSF46938">
    <property type="entry name" value="CRAL/TRIO N-terminal domain"/>
    <property type="match status" value="1"/>
</dbReference>
<evidence type="ECO:0000313" key="3">
    <source>
        <dbReference type="Proteomes" id="UP000325440"/>
    </source>
</evidence>
<dbReference type="PANTHER" id="PTHR10174">
    <property type="entry name" value="ALPHA-TOCOPHEROL TRANSFER PROTEIN-RELATED"/>
    <property type="match status" value="1"/>
</dbReference>
<dbReference type="CDD" id="cd00170">
    <property type="entry name" value="SEC14"/>
    <property type="match status" value="1"/>
</dbReference>
<dbReference type="EMBL" id="CABPRJ010000484">
    <property type="protein sequence ID" value="VVC28817.1"/>
    <property type="molecule type" value="Genomic_DNA"/>
</dbReference>
<dbReference type="Gene3D" id="1.20.5.1200">
    <property type="entry name" value="Alpha-tocopherol transfer"/>
    <property type="match status" value="1"/>
</dbReference>
<dbReference type="InterPro" id="IPR036273">
    <property type="entry name" value="CRAL/TRIO_N_dom_sf"/>
</dbReference>
<dbReference type="InterPro" id="IPR001251">
    <property type="entry name" value="CRAL-TRIO_dom"/>
</dbReference>
<dbReference type="PROSITE" id="PS50191">
    <property type="entry name" value="CRAL_TRIO"/>
    <property type="match status" value="1"/>
</dbReference>
<dbReference type="OrthoDB" id="75724at2759"/>
<dbReference type="SMART" id="SM00516">
    <property type="entry name" value="SEC14"/>
    <property type="match status" value="1"/>
</dbReference>
<dbReference type="Gene3D" id="1.10.8.20">
    <property type="entry name" value="N-terminal domain of phosphatidylinositol transfer protein sec14p"/>
    <property type="match status" value="1"/>
</dbReference>
<dbReference type="InterPro" id="IPR036865">
    <property type="entry name" value="CRAL-TRIO_dom_sf"/>
</dbReference>
<protein>
    <submittedName>
        <fullName evidence="2">Cellular retinaldehyde binding/alpha-tocopherol transport,CRAL/TRIO, N-terminal domain,CRAL-TRIO lipid</fullName>
    </submittedName>
</protein>
<dbReference type="Proteomes" id="UP000325440">
    <property type="component" value="Unassembled WGS sequence"/>
</dbReference>
<dbReference type="SUPFAM" id="SSF52087">
    <property type="entry name" value="CRAL/TRIO domain"/>
    <property type="match status" value="1"/>
</dbReference>
<keyword evidence="3" id="KW-1185">Reference proteome</keyword>
<dbReference type="PANTHER" id="PTHR10174:SF130">
    <property type="entry name" value="ALPHA-TOCOPHEROL TRANSFER PROTEIN-LIKE"/>
    <property type="match status" value="1"/>
</dbReference>
<evidence type="ECO:0000259" key="1">
    <source>
        <dbReference type="PROSITE" id="PS50191"/>
    </source>
</evidence>
<dbReference type="SMART" id="SM01100">
    <property type="entry name" value="CRAL_TRIO_N"/>
    <property type="match status" value="1"/>
</dbReference>
<proteinExistence type="predicted"/>
<dbReference type="Pfam" id="PF00650">
    <property type="entry name" value="CRAL_TRIO"/>
    <property type="match status" value="1"/>
</dbReference>
<sequence length="276" mass="32785">MLRNQINFSDWQCKEQSEINEPANPQLAVEELRMLVKGDTLLKSRMDDAFLLKFLRARKYNVNKAFKLIQNYYEVKERSPALFDLTGPTKSKVLLESGTIFMLPYRDQQGREIYVFRLKNISPGITIEDVFKMNLMMLEIVSEKHETQLAGMVAIADFTGFEWLKHYQYLSPYYAKKSAEVVQDSFPLRFQGFHFINEPLYLYTIYSIIKPFLKEKIRCRVHFHGNNFNSLHKHLNPNILPKYFNGTLEFNPMTCVDEFLNKQQYFEEMKKYGYNR</sequence>
<evidence type="ECO:0000313" key="2">
    <source>
        <dbReference type="EMBL" id="VVC28817.1"/>
    </source>
</evidence>
<dbReference type="GO" id="GO:0016020">
    <property type="term" value="C:membrane"/>
    <property type="evidence" value="ECO:0007669"/>
    <property type="project" value="TreeGrafter"/>
</dbReference>
<feature type="domain" description="CRAL-TRIO" evidence="1">
    <location>
        <begin position="90"/>
        <end position="252"/>
    </location>
</feature>
<dbReference type="Gene3D" id="3.40.525.10">
    <property type="entry name" value="CRAL-TRIO lipid binding domain"/>
    <property type="match status" value="1"/>
</dbReference>
<dbReference type="AlphaFoldDB" id="A0A5E4MG68"/>
<dbReference type="InterPro" id="IPR011074">
    <property type="entry name" value="CRAL/TRIO_N_dom"/>
</dbReference>
<dbReference type="GO" id="GO:1902936">
    <property type="term" value="F:phosphatidylinositol bisphosphate binding"/>
    <property type="evidence" value="ECO:0007669"/>
    <property type="project" value="TreeGrafter"/>
</dbReference>